<dbReference type="PRINTS" id="PR00702">
    <property type="entry name" value="ACRIFLAVINRP"/>
</dbReference>
<dbReference type="InterPro" id="IPR000731">
    <property type="entry name" value="SSD"/>
</dbReference>
<name>A0ABQ9G1L6_TEGGR</name>
<dbReference type="PANTHER" id="PTHR10796:SF92">
    <property type="entry name" value="PATCHED-RELATED, ISOFORM A"/>
    <property type="match status" value="1"/>
</dbReference>
<keyword evidence="2" id="KW-0472">Membrane</keyword>
<evidence type="ECO:0000313" key="5">
    <source>
        <dbReference type="Proteomes" id="UP001217089"/>
    </source>
</evidence>
<feature type="transmembrane region" description="Helical" evidence="2">
    <location>
        <begin position="395"/>
        <end position="415"/>
    </location>
</feature>
<organism evidence="4 5">
    <name type="scientific">Tegillarca granosa</name>
    <name type="common">Malaysian cockle</name>
    <name type="synonym">Anadara granosa</name>
    <dbReference type="NCBI Taxonomy" id="220873"/>
    <lineage>
        <taxon>Eukaryota</taxon>
        <taxon>Metazoa</taxon>
        <taxon>Spiralia</taxon>
        <taxon>Lophotrochozoa</taxon>
        <taxon>Mollusca</taxon>
        <taxon>Bivalvia</taxon>
        <taxon>Autobranchia</taxon>
        <taxon>Pteriomorphia</taxon>
        <taxon>Arcoida</taxon>
        <taxon>Arcoidea</taxon>
        <taxon>Arcidae</taxon>
        <taxon>Tegillarca</taxon>
    </lineage>
</organism>
<protein>
    <recommendedName>
        <fullName evidence="3">SSD domain-containing protein</fullName>
    </recommendedName>
</protein>
<feature type="transmembrane region" description="Helical" evidence="2">
    <location>
        <begin position="709"/>
        <end position="731"/>
    </location>
</feature>
<reference evidence="4 5" key="1">
    <citation type="submission" date="2022-12" db="EMBL/GenBank/DDBJ databases">
        <title>Chromosome-level genome of Tegillarca granosa.</title>
        <authorList>
            <person name="Kim J."/>
        </authorList>
    </citation>
    <scope>NUCLEOTIDE SEQUENCE [LARGE SCALE GENOMIC DNA]</scope>
    <source>
        <strain evidence="4">Teg-2019</strain>
        <tissue evidence="4">Adductor muscle</tissue>
    </source>
</reference>
<keyword evidence="5" id="KW-1185">Reference proteome</keyword>
<feature type="transmembrane region" description="Helical" evidence="2">
    <location>
        <begin position="314"/>
        <end position="335"/>
    </location>
</feature>
<comment type="caution">
    <text evidence="4">The sequence shown here is derived from an EMBL/GenBank/DDBJ whole genome shotgun (WGS) entry which is preliminary data.</text>
</comment>
<evidence type="ECO:0000256" key="1">
    <source>
        <dbReference type="ARBA" id="ARBA00005585"/>
    </source>
</evidence>
<comment type="similarity">
    <text evidence="1">Belongs to the patched family.</text>
</comment>
<feature type="transmembrane region" description="Helical" evidence="2">
    <location>
        <begin position="743"/>
        <end position="762"/>
    </location>
</feature>
<dbReference type="SUPFAM" id="SSF82866">
    <property type="entry name" value="Multidrug efflux transporter AcrB transmembrane domain"/>
    <property type="match status" value="2"/>
</dbReference>
<feature type="transmembrane region" description="Helical" evidence="2">
    <location>
        <begin position="368"/>
        <end position="388"/>
    </location>
</feature>
<dbReference type="Gene3D" id="1.20.1640.10">
    <property type="entry name" value="Multidrug efflux transporter AcrB transmembrane domain"/>
    <property type="match status" value="1"/>
</dbReference>
<dbReference type="InterPro" id="IPR001036">
    <property type="entry name" value="Acrflvin-R"/>
</dbReference>
<feature type="transmembrane region" description="Helical" evidence="2">
    <location>
        <begin position="43"/>
        <end position="63"/>
    </location>
</feature>
<accession>A0ABQ9G1L6</accession>
<feature type="transmembrane region" description="Helical" evidence="2">
    <location>
        <begin position="482"/>
        <end position="505"/>
    </location>
</feature>
<dbReference type="PANTHER" id="PTHR10796">
    <property type="entry name" value="PATCHED-RELATED"/>
    <property type="match status" value="1"/>
</dbReference>
<dbReference type="PROSITE" id="PS50156">
    <property type="entry name" value="SSD"/>
    <property type="match status" value="1"/>
</dbReference>
<dbReference type="Proteomes" id="UP001217089">
    <property type="component" value="Unassembled WGS sequence"/>
</dbReference>
<dbReference type="InterPro" id="IPR053958">
    <property type="entry name" value="HMGCR/SNAP/NPC1-like_SSD"/>
</dbReference>
<evidence type="ECO:0000259" key="3">
    <source>
        <dbReference type="PROSITE" id="PS50156"/>
    </source>
</evidence>
<keyword evidence="2" id="KW-0812">Transmembrane</keyword>
<evidence type="ECO:0000313" key="4">
    <source>
        <dbReference type="EMBL" id="KAJ8322390.1"/>
    </source>
</evidence>
<keyword evidence="2" id="KW-1133">Transmembrane helix</keyword>
<feature type="transmembrane region" description="Helical" evidence="2">
    <location>
        <begin position="678"/>
        <end position="703"/>
    </location>
</feature>
<feature type="domain" description="SSD" evidence="3">
    <location>
        <begin position="278"/>
        <end position="420"/>
    </location>
</feature>
<proteinExistence type="inferred from homology"/>
<sequence>MFLLTSVSILFGIPKESMLSFTKFENRIRLAFYRYGLFIARHPWTAIIIAILVNGLLGINIIWMKRESNLENLFTPTNSKAKSDRQWVLSQYQDHTGSSFYEHSLREADKYGEVIVKSLYGHNLLNETFYTELESLNDVIKNVSITSDDGTKLLYEDICARRDNICVVDGFIVFSEYFRKRYQNGNLSFPFLKTEDGNIVSLQRVFGNTTVLTGKLVGASFIKLRYNLRQHGIYKKLSQKWEEAFLHTLAVFRNQHYDIAYSNSESLDSELGANTGGDAGYFKWTFTLMITYVSFATAGGNFVSNRAHIGRASVIGAGLAILGAFGIACAAAVPFENIVGVMPFLIIDISYEEPVEERVAKTMKTCGIAITVTMVTNMIAFVVGYLSVFLSVRIFCIYTGVAVVLCYFNFMTFVLGCMTLNEKRVINQRHCVTCLQVPTFDEMRKKGSSGLKIFCCSGDIPKSREEIESRCDRVPNRIFPKLVLHFPCKIIIILLFLTYLGFAIWGSTQLKQGLVISNLVSEDSYLYKYSQWQSHYFSSEIPITFVIKSKTNYSNINTVYEIKNLINSAKSDPDINNNFEIDWTTEYQRSKEFDNTTENNYVKNLKNIFLPKNPMYLNDIAFNDAGDRIKTSRIYVMTTDIKDSLSQGKMMLRMRDIAEHSSLEVFAYSPAFIYFEQYIAVLPNTLQTVGIAIAAVFTVTAIFMPNVLLIIFVTLSMAMIMVGVFGFMYFWDLSLSSITMIHVIMGVGFSVDFSTHICHAFMTAEGTDRNSRVYVAMIRSGGPIFNSGMSSIVGILLLYLSRSYVFRSFFKVMLLVVIFGQAHAVLLLPVILSWIGPNKPFTKTENSDSKNTSEFKSVYENKSFDSKL</sequence>
<feature type="transmembrane region" description="Helical" evidence="2">
    <location>
        <begin position="812"/>
        <end position="835"/>
    </location>
</feature>
<gene>
    <name evidence="4" type="ORF">KUTeg_000861</name>
</gene>
<feature type="transmembrane region" description="Helical" evidence="2">
    <location>
        <begin position="782"/>
        <end position="800"/>
    </location>
</feature>
<evidence type="ECO:0000256" key="2">
    <source>
        <dbReference type="SAM" id="Phobius"/>
    </source>
</evidence>
<dbReference type="Pfam" id="PF12349">
    <property type="entry name" value="Sterol-sensing"/>
    <property type="match status" value="1"/>
</dbReference>
<dbReference type="InterPro" id="IPR051697">
    <property type="entry name" value="Patched_domain-protein"/>
</dbReference>
<dbReference type="EMBL" id="JARBDR010000018">
    <property type="protein sequence ID" value="KAJ8322390.1"/>
    <property type="molecule type" value="Genomic_DNA"/>
</dbReference>